<reference evidence="1" key="1">
    <citation type="submission" date="2021-06" db="EMBL/GenBank/DDBJ databases">
        <authorList>
            <person name="Kallberg Y."/>
            <person name="Tangrot J."/>
            <person name="Rosling A."/>
        </authorList>
    </citation>
    <scope>NUCLEOTIDE SEQUENCE</scope>
    <source>
        <strain evidence="1">IN212</strain>
    </source>
</reference>
<proteinExistence type="predicted"/>
<evidence type="ECO:0000313" key="2">
    <source>
        <dbReference type="Proteomes" id="UP000789396"/>
    </source>
</evidence>
<organism evidence="1 2">
    <name type="scientific">Racocetra fulgida</name>
    <dbReference type="NCBI Taxonomy" id="60492"/>
    <lineage>
        <taxon>Eukaryota</taxon>
        <taxon>Fungi</taxon>
        <taxon>Fungi incertae sedis</taxon>
        <taxon>Mucoromycota</taxon>
        <taxon>Glomeromycotina</taxon>
        <taxon>Glomeromycetes</taxon>
        <taxon>Diversisporales</taxon>
        <taxon>Gigasporaceae</taxon>
        <taxon>Racocetra</taxon>
    </lineage>
</organism>
<dbReference type="Proteomes" id="UP000789396">
    <property type="component" value="Unassembled WGS sequence"/>
</dbReference>
<name>A0A9N9F335_9GLOM</name>
<feature type="non-terminal residue" evidence="1">
    <location>
        <position position="115"/>
    </location>
</feature>
<protein>
    <submittedName>
        <fullName evidence="1">10076_t:CDS:1</fullName>
    </submittedName>
</protein>
<comment type="caution">
    <text evidence="1">The sequence shown here is derived from an EMBL/GenBank/DDBJ whole genome shotgun (WGS) entry which is preliminary data.</text>
</comment>
<dbReference type="EMBL" id="CAJVPZ010002110">
    <property type="protein sequence ID" value="CAG8506485.1"/>
    <property type="molecule type" value="Genomic_DNA"/>
</dbReference>
<sequence>IECISSDKREGESETIFTSTLKTYEATITVTYYKCGEKGNYAKECLTEREASVHPERRLAQSASVELETNDLEEKISKMDISKKLNDEQQKEAKKMLKKEKDISAQTVEELGYTN</sequence>
<evidence type="ECO:0000313" key="1">
    <source>
        <dbReference type="EMBL" id="CAG8506485.1"/>
    </source>
</evidence>
<accession>A0A9N9F335</accession>
<gene>
    <name evidence="1" type="ORF">RFULGI_LOCUS2688</name>
</gene>
<dbReference type="AlphaFoldDB" id="A0A9N9F335"/>
<keyword evidence="2" id="KW-1185">Reference proteome</keyword>